<keyword evidence="2" id="KW-1185">Reference proteome</keyword>
<organism evidence="1 2">
    <name type="scientific">Candidatus Epulonipiscium fishelsonii</name>
    <dbReference type="NCBI Taxonomy" id="77094"/>
    <lineage>
        <taxon>Bacteria</taxon>
        <taxon>Bacillati</taxon>
        <taxon>Bacillota</taxon>
        <taxon>Clostridia</taxon>
        <taxon>Lachnospirales</taxon>
        <taxon>Lachnospiraceae</taxon>
        <taxon>Candidatus Epulonipiscium</taxon>
    </lineage>
</organism>
<evidence type="ECO:0000313" key="2">
    <source>
        <dbReference type="Proteomes" id="UP000188605"/>
    </source>
</evidence>
<sequence>MENNKKSKRNNHIIRKERMGKRVRILASGYILITLGLLWRIGYIQVVEGKKYSQKVLQSISGKEVTIHPLRGLIVDRNNKVIASSTITYNIILDPYQILNDLSDEQRQETSKALATFMNKPVEEIENFILLNPNSRYKILLKNISLEEKKMLEGLHLSGIWYEQSFIRNYPRGQFASQLIGFYNKEKGQYGIEQFFEKYLKGKDGRVYPTLQQGDVIMTETVSPVNGATVVLTIDEVIQQYIEKIMTSYIERLQPLNAAAIAMNPKTGEIYGMFSYPSVNPQSYTNLISQVGEEAWYSLSTTEQAIKLNEAWKNYNIHTSYEPGSTFKPLMVAAALEEGYLDPDTFVVNCTGSIDVFGTNIKCWDRYGHGQENLAEVLANSCNPGVISIANEVPSDIFLDYMKKFGAGELTGVDLPAEAQGLLHSIKRFGPVEKATASMGQTFMITPLQLITGFSALINGGYLLEPYVVSQVVGETIIYENTVNIKRQVISNETSKEITEILEKVISDGTGREASITGYQIGGKTGTAEKGFPRNPDKEILSFIGYAPIQDPEIILLIIFDEIPPQINVGGQIPRVFNEILTPILPYLGIQNKDLYTPTLNVVTIPNLVEKDIYTAIETLNEKDLNYNVKGGGNIIFEQYPPAGTNLPQNFKVTLYTDTDKPNELINVPYLIGLSIEDAKEILGESLKIEGAISGEISSQIPKANTKIEKNSKIIVQTMN</sequence>
<name>A0ACC8XFS5_9FIRM</name>
<reference evidence="1" key="1">
    <citation type="submission" date="2016-08" db="EMBL/GenBank/DDBJ databases">
        <authorList>
            <person name="Ngugi D.K."/>
            <person name="Miyake S."/>
            <person name="Stingl U."/>
        </authorList>
    </citation>
    <scope>NUCLEOTIDE SEQUENCE</scope>
    <source>
        <strain evidence="1">SCG-B11WGA-EpuloA1</strain>
    </source>
</reference>
<accession>A0ACC8XFS5</accession>
<evidence type="ECO:0000313" key="1">
    <source>
        <dbReference type="EMBL" id="ONI42239.1"/>
    </source>
</evidence>
<gene>
    <name evidence="1" type="ORF">AN396_01950</name>
</gene>
<protein>
    <submittedName>
        <fullName evidence="1">Uncharacterized protein</fullName>
    </submittedName>
</protein>
<dbReference type="Proteomes" id="UP000188605">
    <property type="component" value="Unassembled WGS sequence"/>
</dbReference>
<comment type="caution">
    <text evidence="1">The sequence shown here is derived from an EMBL/GenBank/DDBJ whole genome shotgun (WGS) entry which is preliminary data.</text>
</comment>
<dbReference type="EMBL" id="LJDB01000016">
    <property type="protein sequence ID" value="ONI42239.1"/>
    <property type="molecule type" value="Genomic_DNA"/>
</dbReference>
<proteinExistence type="predicted"/>